<evidence type="ECO:0000256" key="1">
    <source>
        <dbReference type="ARBA" id="ARBA00022574"/>
    </source>
</evidence>
<evidence type="ECO:0000256" key="2">
    <source>
        <dbReference type="ARBA" id="ARBA00022737"/>
    </source>
</evidence>
<dbReference type="GO" id="GO:0000159">
    <property type="term" value="C:protein phosphatase type 2A complex"/>
    <property type="evidence" value="ECO:0007669"/>
    <property type="project" value="InterPro"/>
</dbReference>
<dbReference type="Proteomes" id="UP000031056">
    <property type="component" value="Unassembled WGS sequence"/>
</dbReference>
<accession>A0A0B2UN70</accession>
<dbReference type="PRINTS" id="PR00600">
    <property type="entry name" value="PP2APR55"/>
</dbReference>
<dbReference type="RefSeq" id="XP_014564559.1">
    <property type="nucleotide sequence ID" value="XM_014709073.1"/>
</dbReference>
<keyword evidence="1" id="KW-0853">WD repeat</keyword>
<comment type="caution">
    <text evidence="3">The sequence shown here is derived from an EMBL/GenBank/DDBJ whole genome shotgun (WGS) entry which is preliminary data.</text>
</comment>
<dbReference type="InParanoid" id="A0A0B2UN70"/>
<keyword evidence="2" id="KW-0677">Repeat</keyword>
<gene>
    <name evidence="3" type="ORF">M896_011720</name>
</gene>
<dbReference type="HOGENOM" id="CLU_060773_0_0_1"/>
<dbReference type="Gene3D" id="2.130.10.10">
    <property type="entry name" value="YVTN repeat-like/Quinoprotein amine dehydrogenase"/>
    <property type="match status" value="1"/>
</dbReference>
<dbReference type="PIRSF" id="PIRSF037309">
    <property type="entry name" value="PP2A_PR55"/>
    <property type="match status" value="1"/>
</dbReference>
<reference evidence="3 4" key="1">
    <citation type="journal article" date="2014" name="MBio">
        <title>The Ordospora colligata genome; evolution of extreme reduction in microsporidia and host-to-parasite horizontal gene transfer.</title>
        <authorList>
            <person name="Pombert J.-F."/>
            <person name="Haag K.L."/>
            <person name="Beidas S."/>
            <person name="Ebert D."/>
            <person name="Keeling P.J."/>
        </authorList>
    </citation>
    <scope>NUCLEOTIDE SEQUENCE [LARGE SCALE GENOMIC DNA]</scope>
    <source>
        <strain evidence="3 4">OC4</strain>
    </source>
</reference>
<protein>
    <submittedName>
        <fullName evidence="3">Serine/threonine protein phosphatase 2A-like protein</fullName>
    </submittedName>
</protein>
<dbReference type="InterPro" id="IPR036322">
    <property type="entry name" value="WD40_repeat_dom_sf"/>
</dbReference>
<dbReference type="VEuPathDB" id="MicrosporidiaDB:M896_011720"/>
<dbReference type="AlphaFoldDB" id="A0A0B2UN70"/>
<evidence type="ECO:0000313" key="4">
    <source>
        <dbReference type="Proteomes" id="UP000031056"/>
    </source>
</evidence>
<dbReference type="STRING" id="1354746.A0A0B2UN70"/>
<dbReference type="GeneID" id="26261015"/>
<keyword evidence="4" id="KW-1185">Reference proteome</keyword>
<proteinExistence type="predicted"/>
<organism evidence="3 4">
    <name type="scientific">Ordospora colligata OC4</name>
    <dbReference type="NCBI Taxonomy" id="1354746"/>
    <lineage>
        <taxon>Eukaryota</taxon>
        <taxon>Fungi</taxon>
        <taxon>Fungi incertae sedis</taxon>
        <taxon>Microsporidia</taxon>
        <taxon>Ordosporidae</taxon>
        <taxon>Ordospora</taxon>
    </lineage>
</organism>
<sequence>MWKQCKTFSLENGSFGDKEKERITAMCSGKNIYAGCVDGRIHCYEDRKLYSLQAFELEFDYLESCDVPEKIVAIERLESGGVDELLVVGNERNLKVMRIRNKGATRDIIEGRHSESYDSVCVKECKNVHPCILNSLSLNNDEQYLLSSDYLKINLWKPERIDGCFTVVDVKPHKYSELTFVINSTKFSNEMNMVFGYSTSSGGIHINDLRVSSKSVETLRIESAEMEGIEGAVRSISDFQFVDSNLIVARSLNSVALYDLRGTNHEVFTTVLCSNADEINAVYDSDAVYAKFRVSCTKAYGFTGGFGDCAYAINLIDGEKEEVFVSNLQKDSKKDKLKVVSSHGNGFIIACEDRMMEYQQCK</sequence>
<dbReference type="InterPro" id="IPR015943">
    <property type="entry name" value="WD40/YVTN_repeat-like_dom_sf"/>
</dbReference>
<dbReference type="FunCoup" id="A0A0B2UN70">
    <property type="interactions" value="117"/>
</dbReference>
<dbReference type="SUPFAM" id="SSF50978">
    <property type="entry name" value="WD40 repeat-like"/>
    <property type="match status" value="1"/>
</dbReference>
<dbReference type="EMBL" id="JOKQ01000001">
    <property type="protein sequence ID" value="KHN70517.1"/>
    <property type="molecule type" value="Genomic_DNA"/>
</dbReference>
<evidence type="ECO:0000313" key="3">
    <source>
        <dbReference type="EMBL" id="KHN70517.1"/>
    </source>
</evidence>
<dbReference type="PANTHER" id="PTHR11871">
    <property type="entry name" value="PROTEIN PHOSPHATASE PP2A REGULATORY SUBUNIT B"/>
    <property type="match status" value="1"/>
</dbReference>
<name>A0A0B2UN70_9MICR</name>
<dbReference type="OrthoDB" id="6274823at2759"/>
<dbReference type="GO" id="GO:0019888">
    <property type="term" value="F:protein phosphatase regulator activity"/>
    <property type="evidence" value="ECO:0007669"/>
    <property type="project" value="InterPro"/>
</dbReference>
<dbReference type="InterPro" id="IPR000009">
    <property type="entry name" value="PP2A_PR55"/>
</dbReference>